<name>A0A090EXW7_MESPL</name>
<organism evidence="1 2">
    <name type="scientific">Mesorhizobium plurifarium</name>
    <dbReference type="NCBI Taxonomy" id="69974"/>
    <lineage>
        <taxon>Bacteria</taxon>
        <taxon>Pseudomonadati</taxon>
        <taxon>Pseudomonadota</taxon>
        <taxon>Alphaproteobacteria</taxon>
        <taxon>Hyphomicrobiales</taxon>
        <taxon>Phyllobacteriaceae</taxon>
        <taxon>Mesorhizobium</taxon>
    </lineage>
</organism>
<proteinExistence type="predicted"/>
<sequence>MGTQSTGWGICEIDGTTTKSVSGTASRAKQGQDSTTSETVAVGTLDSRLREEMFGLYERHYDAADRGRFEHDLAEKDSVVLVRSEAGDIVGFSTILVGRQEVDGAEINYLFSGDTVLDSSRWGDSVLLRAWFKAAGTIKAEVGDSQLFWFPIVKGHRTYRILPNFFRRHFPAADAVAAPNLRRIRDGIATARYGKYFDPETGLIDFGESQGHLRQEWVDAERMARHNRHTAFFLDANPSYHRGVELACLAELALSNLQRYGATSFAEGMAHAR</sequence>
<dbReference type="Proteomes" id="UP000046373">
    <property type="component" value="Unassembled WGS sequence"/>
</dbReference>
<reference evidence="1 2" key="1">
    <citation type="submission" date="2014-08" db="EMBL/GenBank/DDBJ databases">
        <authorList>
            <person name="Moulin Lionel"/>
        </authorList>
    </citation>
    <scope>NUCLEOTIDE SEQUENCE [LARGE SCALE GENOMIC DNA]</scope>
</reference>
<evidence type="ECO:0000313" key="2">
    <source>
        <dbReference type="Proteomes" id="UP000046373"/>
    </source>
</evidence>
<dbReference type="EMBL" id="CCNB01000012">
    <property type="protein sequence ID" value="CDX36389.1"/>
    <property type="molecule type" value="Genomic_DNA"/>
</dbReference>
<protein>
    <submittedName>
        <fullName evidence="1">Uncharacterized protein</fullName>
    </submittedName>
</protein>
<gene>
    <name evidence="1" type="ORF">MPLDJ20_20533</name>
</gene>
<accession>A0A090EXW7</accession>
<evidence type="ECO:0000313" key="1">
    <source>
        <dbReference type="EMBL" id="CDX36389.1"/>
    </source>
</evidence>
<dbReference type="AlphaFoldDB" id="A0A090EXW7"/>